<evidence type="ECO:0000256" key="6">
    <source>
        <dbReference type="ARBA" id="ARBA00023315"/>
    </source>
</evidence>
<feature type="transmembrane region" description="Helical" evidence="8">
    <location>
        <begin position="90"/>
        <end position="108"/>
    </location>
</feature>
<dbReference type="Pfam" id="PF03062">
    <property type="entry name" value="MBOAT"/>
    <property type="match status" value="1"/>
</dbReference>
<dbReference type="InterPro" id="IPR004299">
    <property type="entry name" value="MBOAT_fam"/>
</dbReference>
<keyword evidence="4 8" id="KW-1133">Transmembrane helix</keyword>
<evidence type="ECO:0000256" key="3">
    <source>
        <dbReference type="ARBA" id="ARBA00022692"/>
    </source>
</evidence>
<accession>J9DQ12</accession>
<evidence type="ECO:0000256" key="4">
    <source>
        <dbReference type="ARBA" id="ARBA00022989"/>
    </source>
</evidence>
<keyword evidence="6" id="KW-0012">Acyltransferase</keyword>
<dbReference type="EMBL" id="AFBI03000037">
    <property type="protein sequence ID" value="EJW03447.2"/>
    <property type="molecule type" value="Genomic_DNA"/>
</dbReference>
<feature type="transmembrane region" description="Helical" evidence="8">
    <location>
        <begin position="354"/>
        <end position="373"/>
    </location>
</feature>
<reference evidence="9 10" key="1">
    <citation type="submission" date="2011-08" db="EMBL/GenBank/DDBJ databases">
        <authorList>
            <person name="Liu Z.J."/>
            <person name="Shi F.L."/>
            <person name="Lu J.Q."/>
            <person name="Li M."/>
            <person name="Wang Z.L."/>
        </authorList>
    </citation>
    <scope>NUCLEOTIDE SEQUENCE [LARGE SCALE GENOMIC DNA]</scope>
    <source>
        <strain evidence="9 10">USNM 41457</strain>
    </source>
</reference>
<comment type="caution">
    <text evidence="9">The sequence shown here is derived from an EMBL/GenBank/DDBJ whole genome shotgun (WGS) entry which is preliminary data.</text>
</comment>
<dbReference type="Proteomes" id="UP000003163">
    <property type="component" value="Unassembled WGS sequence"/>
</dbReference>
<keyword evidence="2" id="KW-0808">Transferase</keyword>
<keyword evidence="5 8" id="KW-0472">Membrane</keyword>
<dbReference type="PANTHER" id="PTHR13906:SF4">
    <property type="entry name" value="LYSOPHOSPHOLIPID ACYLTRANSFERASE 6"/>
    <property type="match status" value="1"/>
</dbReference>
<dbReference type="InterPro" id="IPR049941">
    <property type="entry name" value="LPLAT_7/PORCN-like"/>
</dbReference>
<feature type="region of interest" description="Disordered" evidence="7">
    <location>
        <begin position="173"/>
        <end position="205"/>
    </location>
</feature>
<dbReference type="GO" id="GO:0030258">
    <property type="term" value="P:lipid modification"/>
    <property type="evidence" value="ECO:0007669"/>
    <property type="project" value="TreeGrafter"/>
</dbReference>
<name>J9DQ12_EDHAE</name>
<evidence type="ECO:0000256" key="7">
    <source>
        <dbReference type="SAM" id="MobiDB-lite"/>
    </source>
</evidence>
<organism evidence="9 10">
    <name type="scientific">Edhazardia aedis (strain USNM 41457)</name>
    <name type="common">Microsporidian parasite</name>
    <dbReference type="NCBI Taxonomy" id="1003232"/>
    <lineage>
        <taxon>Eukaryota</taxon>
        <taxon>Fungi</taxon>
        <taxon>Fungi incertae sedis</taxon>
        <taxon>Microsporidia</taxon>
        <taxon>Edhazardia</taxon>
    </lineage>
</organism>
<dbReference type="OrthoDB" id="2189411at2759"/>
<dbReference type="VEuPathDB" id="MicrosporidiaDB:EDEG_02212"/>
<proteinExistence type="predicted"/>
<evidence type="ECO:0000313" key="10">
    <source>
        <dbReference type="Proteomes" id="UP000003163"/>
    </source>
</evidence>
<evidence type="ECO:0000256" key="8">
    <source>
        <dbReference type="SAM" id="Phobius"/>
    </source>
</evidence>
<sequence length="459" mass="53498">MIKYKKKFYHPSQMNISNREKSYLLSLFTIYASSHITRKYHLLNIPLSILVLFIVYTVKDVLLFLRIISTNLAVLYFLNKFGSKSVRNKLQYILMFLTFFFLLRFKWYSKELNLDIGGAIMVLCIKVYYLGKHPNARFLDALCYIFLIPGILSGPVMSYKAYLQYKNHINQKNTSNKQNQKSTNDTTANNIINQRNTNNVNNTNDTTNTLNLTKITNTSINVYKTTVESLIYMAVYAICKSKFPLEQIGKQDSLLKKMLYFIVAVNTQKLKYYFVWKFAESCYEVIGFKNMININPLKVEFAGSVKEITENWNIYTNTWLKESIFVPLKHRGYYLASLATFTVSALWHGTYLGYFLMFITFSLCVPILNNNNLLIKKYFGPASRVISIMQMSLFVSYFSVPFFVHDLGRVSLIWQEFYYFGHHFLFLSTLALLLFKQKRNDSDSSNSSKKSVDIPNISN</sequence>
<dbReference type="GO" id="GO:0016020">
    <property type="term" value="C:membrane"/>
    <property type="evidence" value="ECO:0007669"/>
    <property type="project" value="UniProtKB-SubCell"/>
</dbReference>
<gene>
    <name evidence="9" type="ORF">EDEG_02212</name>
</gene>
<feature type="transmembrane region" description="Helical" evidence="8">
    <location>
        <begin position="417"/>
        <end position="435"/>
    </location>
</feature>
<evidence type="ECO:0000313" key="9">
    <source>
        <dbReference type="EMBL" id="EJW03447.2"/>
    </source>
</evidence>
<evidence type="ECO:0008006" key="11">
    <source>
        <dbReference type="Google" id="ProtNLM"/>
    </source>
</evidence>
<reference evidence="10" key="2">
    <citation type="submission" date="2015-07" db="EMBL/GenBank/DDBJ databases">
        <title>Contrasting host-pathogen interactions and genome evolution in two generalist and specialist microsporidian pathogens of mosquitoes.</title>
        <authorList>
            <consortium name="The Broad Institute Genomics Platform"/>
            <consortium name="The Broad Institute Genome Sequencing Center for Infectious Disease"/>
            <person name="Cuomo C.A."/>
            <person name="Sanscrainte N.D."/>
            <person name="Goldberg J.M."/>
            <person name="Heiman D."/>
            <person name="Young S."/>
            <person name="Zeng Q."/>
            <person name="Becnel J.J."/>
            <person name="Birren B.W."/>
        </authorList>
    </citation>
    <scope>NUCLEOTIDE SEQUENCE [LARGE SCALE GENOMIC DNA]</scope>
    <source>
        <strain evidence="10">USNM 41457</strain>
    </source>
</reference>
<dbReference type="GO" id="GO:0016746">
    <property type="term" value="F:acyltransferase activity"/>
    <property type="evidence" value="ECO:0007669"/>
    <property type="project" value="UniProtKB-KW"/>
</dbReference>
<evidence type="ECO:0000256" key="2">
    <source>
        <dbReference type="ARBA" id="ARBA00022679"/>
    </source>
</evidence>
<dbReference type="AlphaFoldDB" id="J9DQ12"/>
<feature type="transmembrane region" description="Helical" evidence="8">
    <location>
        <begin position="385"/>
        <end position="405"/>
    </location>
</feature>
<feature type="transmembrane region" description="Helical" evidence="8">
    <location>
        <begin position="332"/>
        <end position="348"/>
    </location>
</feature>
<feature type="transmembrane region" description="Helical" evidence="8">
    <location>
        <begin position="114"/>
        <end position="131"/>
    </location>
</feature>
<keyword evidence="3 8" id="KW-0812">Transmembrane</keyword>
<dbReference type="HOGENOM" id="CLU_052673_0_0_1"/>
<protein>
    <recommendedName>
        <fullName evidence="11">MBOAT family protein</fullName>
    </recommendedName>
</protein>
<dbReference type="PANTHER" id="PTHR13906">
    <property type="entry name" value="PORCUPINE"/>
    <property type="match status" value="1"/>
</dbReference>
<dbReference type="FunCoup" id="J9DQ12">
    <property type="interactions" value="41"/>
</dbReference>
<dbReference type="OMA" id="NITQFGQ"/>
<keyword evidence="10" id="KW-1185">Reference proteome</keyword>
<feature type="region of interest" description="Disordered" evidence="7">
    <location>
        <begin position="440"/>
        <end position="459"/>
    </location>
</feature>
<dbReference type="STRING" id="1003232.J9DQ12"/>
<evidence type="ECO:0000256" key="1">
    <source>
        <dbReference type="ARBA" id="ARBA00004141"/>
    </source>
</evidence>
<comment type="subcellular location">
    <subcellularLocation>
        <location evidence="1">Membrane</location>
        <topology evidence="1">Multi-pass membrane protein</topology>
    </subcellularLocation>
</comment>
<dbReference type="InParanoid" id="J9DQ12"/>
<evidence type="ECO:0000256" key="5">
    <source>
        <dbReference type="ARBA" id="ARBA00023136"/>
    </source>
</evidence>